<dbReference type="RefSeq" id="YP_007006507.1">
    <property type="nucleotide sequence ID" value="NC_019519.1"/>
</dbReference>
<dbReference type="Proteomes" id="UP000003754">
    <property type="component" value="Segment"/>
</dbReference>
<dbReference type="EMBL" id="JQ312117">
    <property type="protein sequence ID" value="AFH19749.1"/>
    <property type="molecule type" value="Genomic_DNA"/>
</dbReference>
<evidence type="ECO:0000313" key="2">
    <source>
        <dbReference type="Proteomes" id="UP000003754"/>
    </source>
</evidence>
<accession>J7FA65</accession>
<gene>
    <name evidence="1" type="ORF">7-7-1_00051</name>
</gene>
<sequence>MMKVHKSELVPQGRLSFSTFEESFPYPEIMKWSFSLPLLWQGKSEFEQVYRDLAAVRRFRRFLRPVAAPVSDLWTSATYPMGVPVEHSFRPVAVIDGKFLDIESDFYRGYYTGDIRSHLSFREFLLRKSLNETYGSLYRGR</sequence>
<organism evidence="1 2">
    <name type="scientific">Agrobacterium phage 7-7-1</name>
    <dbReference type="NCBI Taxonomy" id="1161931"/>
    <lineage>
        <taxon>Viruses</taxon>
        <taxon>Duplodnaviria</taxon>
        <taxon>Heunggongvirae</taxon>
        <taxon>Uroviricota</taxon>
        <taxon>Caudoviricetes</taxon>
        <taxon>Schmittlotzvirus</taxon>
        <taxon>Schmittlotzvirus sv771</taxon>
    </lineage>
</organism>
<dbReference type="KEGG" id="vg:14012004"/>
<protein>
    <submittedName>
        <fullName evidence="1">Uncharacterized protein</fullName>
    </submittedName>
</protein>
<reference evidence="1 2" key="1">
    <citation type="submission" date="2011-12" db="EMBL/GenBank/DDBJ databases">
        <title>The genome sequence of the flagella-specific Agrobacterium bacteriophage 7-7-1.</title>
        <authorList>
            <person name="Schmitt R."/>
            <person name="Van den Bossche A."/>
            <person name="Lavigne R."/>
            <person name="Kropinski A.M."/>
        </authorList>
    </citation>
    <scope>NUCLEOTIDE SEQUENCE [LARGE SCALE GENOMIC DNA]</scope>
</reference>
<evidence type="ECO:0000313" key="1">
    <source>
        <dbReference type="EMBL" id="AFH19749.1"/>
    </source>
</evidence>
<proteinExistence type="predicted"/>
<name>J7FA65_9CAUD</name>
<dbReference type="GeneID" id="14012004"/>
<keyword evidence="2" id="KW-1185">Reference proteome</keyword>